<evidence type="ECO:0000313" key="3">
    <source>
        <dbReference type="EMBL" id="NYD76025.1"/>
    </source>
</evidence>
<feature type="transmembrane region" description="Helical" evidence="2">
    <location>
        <begin position="74"/>
        <end position="97"/>
    </location>
</feature>
<evidence type="ECO:0000313" key="4">
    <source>
        <dbReference type="Proteomes" id="UP000589620"/>
    </source>
</evidence>
<accession>A0A852T5D4</accession>
<name>A0A852T5D4_9MICO</name>
<dbReference type="AlphaFoldDB" id="A0A852T5D4"/>
<protein>
    <submittedName>
        <fullName evidence="3">Uncharacterized protein</fullName>
    </submittedName>
</protein>
<sequence length="249" mass="25732">MSNTPSDDANVPSEPEPEVEETSANTTSHIPVEQNAEPPAAESEASGSGEGEAVSDGVSPASGGEKRQIWGRTVTLKTAVIAAAAILIIGLAGGAAIGNLSRPAVSTTAEYQSMKHKLSQQLSDTKSELGISQNNLDAANQRVADIKDREAALVAGEAKLKADQAALDQRTQQVQSTQFGDGVHVVGTNVTPGVYSISSSSNCYYAWMTGTGSDADIVENNIVSGPATVTLKPGDIFETSRCGTWTKVG</sequence>
<evidence type="ECO:0000256" key="1">
    <source>
        <dbReference type="SAM" id="MobiDB-lite"/>
    </source>
</evidence>
<comment type="caution">
    <text evidence="3">The sequence shown here is derived from an EMBL/GenBank/DDBJ whole genome shotgun (WGS) entry which is preliminary data.</text>
</comment>
<evidence type="ECO:0000256" key="2">
    <source>
        <dbReference type="SAM" id="Phobius"/>
    </source>
</evidence>
<dbReference type="RefSeq" id="WP_179457781.1">
    <property type="nucleotide sequence ID" value="NZ_BAAAPX010000001.1"/>
</dbReference>
<dbReference type="Proteomes" id="UP000589620">
    <property type="component" value="Unassembled WGS sequence"/>
</dbReference>
<keyword evidence="2" id="KW-0472">Membrane</keyword>
<keyword evidence="2" id="KW-0812">Transmembrane</keyword>
<keyword evidence="2" id="KW-1133">Transmembrane helix</keyword>
<reference evidence="3 4" key="1">
    <citation type="submission" date="2020-07" db="EMBL/GenBank/DDBJ databases">
        <title>Sequencing the genomes of 1000 actinobacteria strains.</title>
        <authorList>
            <person name="Klenk H.-P."/>
        </authorList>
    </citation>
    <scope>NUCLEOTIDE SEQUENCE [LARGE SCALE GENOMIC DNA]</scope>
    <source>
        <strain evidence="3 4">DSM 23871</strain>
    </source>
</reference>
<feature type="region of interest" description="Disordered" evidence="1">
    <location>
        <begin position="1"/>
        <end position="65"/>
    </location>
</feature>
<organism evidence="3 4">
    <name type="scientific">Leifsonia soli</name>
    <dbReference type="NCBI Taxonomy" id="582665"/>
    <lineage>
        <taxon>Bacteria</taxon>
        <taxon>Bacillati</taxon>
        <taxon>Actinomycetota</taxon>
        <taxon>Actinomycetes</taxon>
        <taxon>Micrococcales</taxon>
        <taxon>Microbacteriaceae</taxon>
        <taxon>Leifsonia</taxon>
    </lineage>
</organism>
<proteinExistence type="predicted"/>
<keyword evidence="4" id="KW-1185">Reference proteome</keyword>
<feature type="compositionally biased region" description="Low complexity" evidence="1">
    <location>
        <begin position="36"/>
        <end position="59"/>
    </location>
</feature>
<dbReference type="EMBL" id="JACCBJ010000001">
    <property type="protein sequence ID" value="NYD76025.1"/>
    <property type="molecule type" value="Genomic_DNA"/>
</dbReference>
<gene>
    <name evidence="3" type="ORF">BJ963_003544</name>
</gene>